<evidence type="ECO:0000256" key="2">
    <source>
        <dbReference type="ARBA" id="ARBA00022630"/>
    </source>
</evidence>
<dbReference type="PROSITE" id="PS51387">
    <property type="entry name" value="FAD_PCMH"/>
    <property type="match status" value="1"/>
</dbReference>
<dbReference type="InterPro" id="IPR036318">
    <property type="entry name" value="FAD-bd_PCMH-like_sf"/>
</dbReference>
<dbReference type="Pfam" id="PF01565">
    <property type="entry name" value="FAD_binding_4"/>
    <property type="match status" value="1"/>
</dbReference>
<dbReference type="PANTHER" id="PTHR42973:SF53">
    <property type="entry name" value="FAD-BINDING PCMH-TYPE DOMAIN-CONTAINING PROTEIN-RELATED"/>
    <property type="match status" value="1"/>
</dbReference>
<sequence>MLGLLSILIIALELFGVTSAFTVAEVCQQLQKKFSAQILTPGSSNYTDEVDAYWSLAAWLEPPCVFTPANTQELADGVKILVKTNTTFAVRSGGHAPVTGLASTNHGVLIAMTHFTEKKIVGMPNALGAPYFRNGAANRWGEVYEYLEPHGLAVVGGRIWPVGSALLLGGGISYFSQQKGWASNNVVNYELVTASGSILQVNAKSYPDLFWALKGSSNNFGIVTRYDLKTHKQGKIFGFDRAWAPTSMSKFSEAMTSWMAPGGGHEDKKGALMPSTQYTPASDRLDPSLVAVYDAPVENPAAFKNFTDIANFTDLGTGVQNLTSLVRQTIGYQARVFRWKWYVTSIKFSNETMPIVIDTMVDVAKELIPQFNGFVGTAEEPITADHLAAARANGGDPMDLDPANGGVFFALYYAAYTDPADDDKAENYLQTLISRVESTTKAKGLYYPYYFFNNLGIKQEPFKFYGGGKSLPKLKIISKKYDPLGVFQKLVPGFKLGTGALDGA</sequence>
<dbReference type="InterPro" id="IPR050416">
    <property type="entry name" value="FAD-linked_Oxidoreductase"/>
</dbReference>
<keyword evidence="2" id="KW-0285">Flavoprotein</keyword>
<feature type="signal peptide" evidence="5">
    <location>
        <begin position="1"/>
        <end position="20"/>
    </location>
</feature>
<accession>A0A6A6XKS0</accession>
<evidence type="ECO:0000259" key="6">
    <source>
        <dbReference type="PROSITE" id="PS51387"/>
    </source>
</evidence>
<proteinExistence type="inferred from homology"/>
<evidence type="ECO:0000256" key="5">
    <source>
        <dbReference type="SAM" id="SignalP"/>
    </source>
</evidence>
<evidence type="ECO:0000256" key="1">
    <source>
        <dbReference type="ARBA" id="ARBA00005466"/>
    </source>
</evidence>
<dbReference type="SUPFAM" id="SSF56176">
    <property type="entry name" value="FAD-binding/transporter-associated domain-like"/>
    <property type="match status" value="1"/>
</dbReference>
<dbReference type="AlphaFoldDB" id="A0A6A6XKS0"/>
<keyword evidence="3" id="KW-0274">FAD</keyword>
<evidence type="ECO:0000313" key="8">
    <source>
        <dbReference type="Proteomes" id="UP000799757"/>
    </source>
</evidence>
<comment type="similarity">
    <text evidence="1">Belongs to the oxygen-dependent FAD-linked oxidoreductase family.</text>
</comment>
<name>A0A6A6XKS0_9PLEO</name>
<feature type="domain" description="FAD-binding PCMH-type" evidence="6">
    <location>
        <begin position="58"/>
        <end position="233"/>
    </location>
</feature>
<dbReference type="InterPro" id="IPR016169">
    <property type="entry name" value="FAD-bd_PCMH_sub2"/>
</dbReference>
<evidence type="ECO:0000313" key="7">
    <source>
        <dbReference type="EMBL" id="KAF2796778.1"/>
    </source>
</evidence>
<dbReference type="InterPro" id="IPR006094">
    <property type="entry name" value="Oxid_FAD_bind_N"/>
</dbReference>
<keyword evidence="4" id="KW-0560">Oxidoreductase</keyword>
<feature type="chain" id="PRO_5025665394" evidence="5">
    <location>
        <begin position="21"/>
        <end position="504"/>
    </location>
</feature>
<evidence type="ECO:0000256" key="4">
    <source>
        <dbReference type="ARBA" id="ARBA00023002"/>
    </source>
</evidence>
<protein>
    <submittedName>
        <fullName evidence="7">FAD-binding domain-containing protein</fullName>
    </submittedName>
</protein>
<dbReference type="InterPro" id="IPR016166">
    <property type="entry name" value="FAD-bd_PCMH"/>
</dbReference>
<dbReference type="GO" id="GO:0071949">
    <property type="term" value="F:FAD binding"/>
    <property type="evidence" value="ECO:0007669"/>
    <property type="project" value="InterPro"/>
</dbReference>
<evidence type="ECO:0000256" key="3">
    <source>
        <dbReference type="ARBA" id="ARBA00022827"/>
    </source>
</evidence>
<organism evidence="7 8">
    <name type="scientific">Melanomma pulvis-pyrius CBS 109.77</name>
    <dbReference type="NCBI Taxonomy" id="1314802"/>
    <lineage>
        <taxon>Eukaryota</taxon>
        <taxon>Fungi</taxon>
        <taxon>Dikarya</taxon>
        <taxon>Ascomycota</taxon>
        <taxon>Pezizomycotina</taxon>
        <taxon>Dothideomycetes</taxon>
        <taxon>Pleosporomycetidae</taxon>
        <taxon>Pleosporales</taxon>
        <taxon>Melanommataceae</taxon>
        <taxon>Melanomma</taxon>
    </lineage>
</organism>
<keyword evidence="5" id="KW-0732">Signal</keyword>
<dbReference type="Proteomes" id="UP000799757">
    <property type="component" value="Unassembled WGS sequence"/>
</dbReference>
<dbReference type="GO" id="GO:0016491">
    <property type="term" value="F:oxidoreductase activity"/>
    <property type="evidence" value="ECO:0007669"/>
    <property type="project" value="UniProtKB-KW"/>
</dbReference>
<reference evidence="7" key="1">
    <citation type="journal article" date="2020" name="Stud. Mycol.">
        <title>101 Dothideomycetes genomes: a test case for predicting lifestyles and emergence of pathogens.</title>
        <authorList>
            <person name="Haridas S."/>
            <person name="Albert R."/>
            <person name="Binder M."/>
            <person name="Bloem J."/>
            <person name="Labutti K."/>
            <person name="Salamov A."/>
            <person name="Andreopoulos B."/>
            <person name="Baker S."/>
            <person name="Barry K."/>
            <person name="Bills G."/>
            <person name="Bluhm B."/>
            <person name="Cannon C."/>
            <person name="Castanera R."/>
            <person name="Culley D."/>
            <person name="Daum C."/>
            <person name="Ezra D."/>
            <person name="Gonzalez J."/>
            <person name="Henrissat B."/>
            <person name="Kuo A."/>
            <person name="Liang C."/>
            <person name="Lipzen A."/>
            <person name="Lutzoni F."/>
            <person name="Magnuson J."/>
            <person name="Mondo S."/>
            <person name="Nolan M."/>
            <person name="Ohm R."/>
            <person name="Pangilinan J."/>
            <person name="Park H.-J."/>
            <person name="Ramirez L."/>
            <person name="Alfaro M."/>
            <person name="Sun H."/>
            <person name="Tritt A."/>
            <person name="Yoshinaga Y."/>
            <person name="Zwiers L.-H."/>
            <person name="Turgeon B."/>
            <person name="Goodwin S."/>
            <person name="Spatafora J."/>
            <person name="Crous P."/>
            <person name="Grigoriev I."/>
        </authorList>
    </citation>
    <scope>NUCLEOTIDE SEQUENCE</scope>
    <source>
        <strain evidence="7">CBS 109.77</strain>
    </source>
</reference>
<keyword evidence="8" id="KW-1185">Reference proteome</keyword>
<dbReference type="EMBL" id="MU001822">
    <property type="protein sequence ID" value="KAF2796778.1"/>
    <property type="molecule type" value="Genomic_DNA"/>
</dbReference>
<dbReference type="Gene3D" id="3.30.465.10">
    <property type="match status" value="1"/>
</dbReference>
<gene>
    <name evidence="7" type="ORF">K505DRAFT_299553</name>
</gene>
<dbReference type="PANTHER" id="PTHR42973">
    <property type="entry name" value="BINDING OXIDOREDUCTASE, PUTATIVE (AFU_ORTHOLOGUE AFUA_1G17690)-RELATED"/>
    <property type="match status" value="1"/>
</dbReference>
<dbReference type="OrthoDB" id="2151789at2759"/>